<proteinExistence type="predicted"/>
<accession>A0ACB8TLM6</accession>
<reference evidence="1" key="1">
    <citation type="journal article" date="2021" name="Environ. Microbiol.">
        <title>Gene family expansions and transcriptome signatures uncover fungal adaptations to wood decay.</title>
        <authorList>
            <person name="Hage H."/>
            <person name="Miyauchi S."/>
            <person name="Viragh M."/>
            <person name="Drula E."/>
            <person name="Min B."/>
            <person name="Chaduli D."/>
            <person name="Navarro D."/>
            <person name="Favel A."/>
            <person name="Norest M."/>
            <person name="Lesage-Meessen L."/>
            <person name="Balint B."/>
            <person name="Merenyi Z."/>
            <person name="de Eugenio L."/>
            <person name="Morin E."/>
            <person name="Martinez A.T."/>
            <person name="Baldrian P."/>
            <person name="Stursova M."/>
            <person name="Martinez M.J."/>
            <person name="Novotny C."/>
            <person name="Magnuson J.K."/>
            <person name="Spatafora J.W."/>
            <person name="Maurice S."/>
            <person name="Pangilinan J."/>
            <person name="Andreopoulos W."/>
            <person name="LaButti K."/>
            <person name="Hundley H."/>
            <person name="Na H."/>
            <person name="Kuo A."/>
            <person name="Barry K."/>
            <person name="Lipzen A."/>
            <person name="Henrissat B."/>
            <person name="Riley R."/>
            <person name="Ahrendt S."/>
            <person name="Nagy L.G."/>
            <person name="Grigoriev I.V."/>
            <person name="Martin F."/>
            <person name="Rosso M.N."/>
        </authorList>
    </citation>
    <scope>NUCLEOTIDE SEQUENCE</scope>
    <source>
        <strain evidence="1">CBS 384.51</strain>
    </source>
</reference>
<gene>
    <name evidence="1" type="ORF">BDY19DRAFT_911006</name>
</gene>
<dbReference type="EMBL" id="MU275108">
    <property type="protein sequence ID" value="KAI0082910.1"/>
    <property type="molecule type" value="Genomic_DNA"/>
</dbReference>
<keyword evidence="2" id="KW-1185">Reference proteome</keyword>
<comment type="caution">
    <text evidence="1">The sequence shown here is derived from an EMBL/GenBank/DDBJ whole genome shotgun (WGS) entry which is preliminary data.</text>
</comment>
<organism evidence="1 2">
    <name type="scientific">Irpex rosettiformis</name>
    <dbReference type="NCBI Taxonomy" id="378272"/>
    <lineage>
        <taxon>Eukaryota</taxon>
        <taxon>Fungi</taxon>
        <taxon>Dikarya</taxon>
        <taxon>Basidiomycota</taxon>
        <taxon>Agaricomycotina</taxon>
        <taxon>Agaricomycetes</taxon>
        <taxon>Polyporales</taxon>
        <taxon>Irpicaceae</taxon>
        <taxon>Irpex</taxon>
    </lineage>
</organism>
<feature type="non-terminal residue" evidence="1">
    <location>
        <position position="171"/>
    </location>
</feature>
<name>A0ACB8TLM6_9APHY</name>
<dbReference type="Proteomes" id="UP001055072">
    <property type="component" value="Unassembled WGS sequence"/>
</dbReference>
<evidence type="ECO:0000313" key="2">
    <source>
        <dbReference type="Proteomes" id="UP001055072"/>
    </source>
</evidence>
<evidence type="ECO:0000313" key="1">
    <source>
        <dbReference type="EMBL" id="KAI0082910.1"/>
    </source>
</evidence>
<sequence>MSRDRSIYRPGTIPITWNIIQIPRLASKLLNTLFTFNHDTVIRLTFSPEKTLEANIDYIRKRFKAVDFLRPDCHPDLQPVPYLAYYGVAVTRDELYDYATRKGLQPDPWYESEVGRRLCMYRAAVKLLSAKIEFPFELRMPLNPDFQWNIALYSNYVVDDEKLIPEDEEFV</sequence>
<protein>
    <submittedName>
        <fullName evidence="1">Uncharacterized protein</fullName>
    </submittedName>
</protein>